<dbReference type="GO" id="GO:0016740">
    <property type="term" value="F:transferase activity"/>
    <property type="evidence" value="ECO:0007669"/>
    <property type="project" value="InterPro"/>
</dbReference>
<dbReference type="RefSeq" id="WP_369225679.1">
    <property type="nucleotide sequence ID" value="NZ_CP163441.1"/>
</dbReference>
<dbReference type="InterPro" id="IPR005509">
    <property type="entry name" value="AfsA_hotdog_dom"/>
</dbReference>
<feature type="domain" description="A-factor biosynthesis hotdog" evidence="1">
    <location>
        <begin position="23"/>
        <end position="156"/>
    </location>
</feature>
<sequence length="315" mass="34020">MTHTAQLSSALPALAHSVAKEDVHKRDGDEVLLVCWERTGSDTFTVVAVWPSDHCFYQTVNGLYDPLLFIETVRQNVPLISHVGYEVPFGHHLIWQDLTCEVSPAAMQVTDAPAVIELRISCSQVTRRGSRLAALTMDIVALRDGVHLGTARARFTSNPPAVYRRLRGSHADLEQCVAAALPPAAPLDAGRVDRARDSDVVLSDCDFAGRWLLRGDTSHPVLFDHPVDHAPGMLLLEAARQAAHAMPTTPGLAPVRFDAKFSRFVELDVPCWIAAEATSPDLTGRPSVSITALQAGEPAFTCSVACHTSALSHAA</sequence>
<dbReference type="AlphaFoldDB" id="A0AB39QT62"/>
<dbReference type="NCBIfam" id="NF041195">
    <property type="entry name" value="ScbA_BarX_GamBu"/>
    <property type="match status" value="1"/>
</dbReference>
<protein>
    <submittedName>
        <fullName evidence="2">ScbA/BarX family gamma-butyrolactone biosynthesis protein</fullName>
    </submittedName>
</protein>
<dbReference type="Pfam" id="PF03756">
    <property type="entry name" value="AfsA"/>
    <property type="match status" value="2"/>
</dbReference>
<evidence type="ECO:0000313" key="2">
    <source>
        <dbReference type="EMBL" id="XDQ46663.1"/>
    </source>
</evidence>
<reference evidence="2" key="1">
    <citation type="submission" date="2024-07" db="EMBL/GenBank/DDBJ databases">
        <authorList>
            <person name="Yu S.T."/>
        </authorList>
    </citation>
    <scope>NUCLEOTIDE SEQUENCE</scope>
    <source>
        <strain evidence="2">R39</strain>
    </source>
</reference>
<feature type="domain" description="A-factor biosynthesis hotdog" evidence="1">
    <location>
        <begin position="192"/>
        <end position="302"/>
    </location>
</feature>
<gene>
    <name evidence="2" type="ORF">AB5J52_32825</name>
</gene>
<evidence type="ECO:0000259" key="1">
    <source>
        <dbReference type="Pfam" id="PF03756"/>
    </source>
</evidence>
<accession>A0AB39QT62</accession>
<name>A0AB39QT62_9ACTN</name>
<dbReference type="InterPro" id="IPR047757">
    <property type="entry name" value="AfsA-like"/>
</dbReference>
<proteinExistence type="predicted"/>
<organism evidence="2">
    <name type="scientific">Streptomyces sp. R39</name>
    <dbReference type="NCBI Taxonomy" id="3238631"/>
    <lineage>
        <taxon>Bacteria</taxon>
        <taxon>Bacillati</taxon>
        <taxon>Actinomycetota</taxon>
        <taxon>Actinomycetes</taxon>
        <taxon>Kitasatosporales</taxon>
        <taxon>Streptomycetaceae</taxon>
        <taxon>Streptomyces</taxon>
    </lineage>
</organism>
<dbReference type="EMBL" id="CP163441">
    <property type="protein sequence ID" value="XDQ46663.1"/>
    <property type="molecule type" value="Genomic_DNA"/>
</dbReference>